<keyword evidence="1" id="KW-1133">Transmembrane helix</keyword>
<feature type="transmembrane region" description="Helical" evidence="1">
    <location>
        <begin position="297"/>
        <end position="321"/>
    </location>
</feature>
<gene>
    <name evidence="2" type="ORF">WR25_11285</name>
</gene>
<dbReference type="OrthoDB" id="5801479at2759"/>
<evidence type="ECO:0000256" key="1">
    <source>
        <dbReference type="SAM" id="Phobius"/>
    </source>
</evidence>
<evidence type="ECO:0000313" key="2">
    <source>
        <dbReference type="EMBL" id="PAV71096.1"/>
    </source>
</evidence>
<feature type="transmembrane region" description="Helical" evidence="1">
    <location>
        <begin position="256"/>
        <end position="277"/>
    </location>
</feature>
<dbReference type="PANTHER" id="PTHR22776">
    <property type="entry name" value="MARVEL-CONTAINING POTENTIAL LIPID RAFT-ASSOCIATED PROTEIN"/>
    <property type="match status" value="1"/>
</dbReference>
<evidence type="ECO:0008006" key="4">
    <source>
        <dbReference type="Google" id="ProtNLM"/>
    </source>
</evidence>
<keyword evidence="3" id="KW-1185">Reference proteome</keyword>
<protein>
    <recommendedName>
        <fullName evidence="4">MARVEL domain-containing protein</fullName>
    </recommendedName>
</protein>
<dbReference type="GO" id="GO:0016020">
    <property type="term" value="C:membrane"/>
    <property type="evidence" value="ECO:0007669"/>
    <property type="project" value="TreeGrafter"/>
</dbReference>
<accession>A0A2A2KAP9</accession>
<feature type="transmembrane region" description="Helical" evidence="1">
    <location>
        <begin position="373"/>
        <end position="396"/>
    </location>
</feature>
<name>A0A2A2KAP9_9BILA</name>
<evidence type="ECO:0000313" key="3">
    <source>
        <dbReference type="Proteomes" id="UP000218231"/>
    </source>
</evidence>
<sequence length="402" mass="44489">MAYPGSSGIPGAVKIIPASAFRHYSQQQHQGRSGDVGQQYGEPNDTYFSYDQEPYPVNASYYMGDAYNPAYLHEPYGQNAYIDSAYGDYGPSYPAYYSGASAAYPSAYGSGGVYPGAYGPSYPQASATYRAFPQPQFSPRRPRAAPYAERTRRPFSVDALSSRRHVYPTGHTTRVATKKPTAMYRKRRDPYTVRYNNVQETDFGGGGGTFANYRPYEMQSATLRRLGPSFYSPSYTTYPPSIMMPKRVMNTKRYPLFARVAMKAAQLILGAAVIGLVLSPMRGTSFHSFVIQTATEWQGLVVGIASAFSILTVILLLTSFLSNTVHAWRKLDALITAAGCLGWLLAAFVEAYFAACYPPQGARINRVCHRAEWIIATILCFINVVLYVIDFTMSWLSGVTIL</sequence>
<dbReference type="PANTHER" id="PTHR22776:SF93">
    <property type="entry name" value="MARVEL DOMAIN-CONTAINING PROTEIN"/>
    <property type="match status" value="1"/>
</dbReference>
<dbReference type="InterPro" id="IPR050578">
    <property type="entry name" value="MARVEL-CKLF_proteins"/>
</dbReference>
<organism evidence="2 3">
    <name type="scientific">Diploscapter pachys</name>
    <dbReference type="NCBI Taxonomy" id="2018661"/>
    <lineage>
        <taxon>Eukaryota</taxon>
        <taxon>Metazoa</taxon>
        <taxon>Ecdysozoa</taxon>
        <taxon>Nematoda</taxon>
        <taxon>Chromadorea</taxon>
        <taxon>Rhabditida</taxon>
        <taxon>Rhabditina</taxon>
        <taxon>Rhabditomorpha</taxon>
        <taxon>Rhabditoidea</taxon>
        <taxon>Rhabditidae</taxon>
        <taxon>Diploscapter</taxon>
    </lineage>
</organism>
<dbReference type="AlphaFoldDB" id="A0A2A2KAP9"/>
<keyword evidence="1" id="KW-0812">Transmembrane</keyword>
<feature type="transmembrane region" description="Helical" evidence="1">
    <location>
        <begin position="333"/>
        <end position="353"/>
    </location>
</feature>
<dbReference type="Proteomes" id="UP000218231">
    <property type="component" value="Unassembled WGS sequence"/>
</dbReference>
<dbReference type="EMBL" id="LIAE01009134">
    <property type="protein sequence ID" value="PAV71096.1"/>
    <property type="molecule type" value="Genomic_DNA"/>
</dbReference>
<comment type="caution">
    <text evidence="2">The sequence shown here is derived from an EMBL/GenBank/DDBJ whole genome shotgun (WGS) entry which is preliminary data.</text>
</comment>
<reference evidence="2 3" key="1">
    <citation type="journal article" date="2017" name="Curr. Biol.">
        <title>Genome architecture and evolution of a unichromosomal asexual nematode.</title>
        <authorList>
            <person name="Fradin H."/>
            <person name="Zegar C."/>
            <person name="Gutwein M."/>
            <person name="Lucas J."/>
            <person name="Kovtun M."/>
            <person name="Corcoran D."/>
            <person name="Baugh L.R."/>
            <person name="Kiontke K."/>
            <person name="Gunsalus K."/>
            <person name="Fitch D.H."/>
            <person name="Piano F."/>
        </authorList>
    </citation>
    <scope>NUCLEOTIDE SEQUENCE [LARGE SCALE GENOMIC DNA]</scope>
    <source>
        <strain evidence="2">PF1309</strain>
    </source>
</reference>
<keyword evidence="1" id="KW-0472">Membrane</keyword>
<proteinExistence type="predicted"/>